<evidence type="ECO:0000313" key="3">
    <source>
        <dbReference type="EMBL" id="SCL18347.1"/>
    </source>
</evidence>
<keyword evidence="1" id="KW-0812">Transmembrane</keyword>
<dbReference type="Proteomes" id="UP000199413">
    <property type="component" value="Unassembled WGS sequence"/>
</dbReference>
<dbReference type="AlphaFoldDB" id="A0A1C6RMS2"/>
<evidence type="ECO:0000313" key="4">
    <source>
        <dbReference type="Proteomes" id="UP000199413"/>
    </source>
</evidence>
<reference evidence="4" key="1">
    <citation type="submission" date="2016-06" db="EMBL/GenBank/DDBJ databases">
        <authorList>
            <person name="Varghese N."/>
            <person name="Submissions Spin"/>
        </authorList>
    </citation>
    <scope>NUCLEOTIDE SEQUENCE [LARGE SCALE GENOMIC DNA]</scope>
    <source>
        <strain evidence="4">DSM 45431</strain>
    </source>
</reference>
<keyword evidence="1" id="KW-0472">Membrane</keyword>
<name>A0A1C6RMS2_9ACTN</name>
<dbReference type="EMBL" id="FMHV01000002">
    <property type="protein sequence ID" value="SCL18347.1"/>
    <property type="molecule type" value="Genomic_DNA"/>
</dbReference>
<dbReference type="InterPro" id="IPR019692">
    <property type="entry name" value="CFP-6_PH"/>
</dbReference>
<keyword evidence="4" id="KW-1185">Reference proteome</keyword>
<sequence>MTVRKQSRPVALLRRAVVYEVGMWRSLFRWLLRRPLVLPPGAEAFSYIGVVKPILVTFIVLSAIEIPIFDLIIRHTVPWPSVRDAALGLGIWGLLWMIGLFASLRIHPHVADAAGLRVRNGFSVDFMVPWAAVARVEARYRSLPSSRTVQLELDDAGAVLNVGTGKQTSVDVVLREPLSVRLPKGPSEPVREIRLYADDPAALVALTRRHLAVRLPGSDV</sequence>
<organism evidence="3 4">
    <name type="scientific">Micromonospora rhizosphaerae</name>
    <dbReference type="NCBI Taxonomy" id="568872"/>
    <lineage>
        <taxon>Bacteria</taxon>
        <taxon>Bacillati</taxon>
        <taxon>Actinomycetota</taxon>
        <taxon>Actinomycetes</taxon>
        <taxon>Micromonosporales</taxon>
        <taxon>Micromonosporaceae</taxon>
        <taxon>Micromonospora</taxon>
    </lineage>
</organism>
<feature type="domain" description="Low molecular weight protein antigen 6 PH" evidence="2">
    <location>
        <begin position="110"/>
        <end position="159"/>
    </location>
</feature>
<proteinExistence type="predicted"/>
<dbReference type="Pfam" id="PF10756">
    <property type="entry name" value="bPH_6"/>
    <property type="match status" value="1"/>
</dbReference>
<keyword evidence="1" id="KW-1133">Transmembrane helix</keyword>
<feature type="transmembrane region" description="Helical" evidence="1">
    <location>
        <begin position="85"/>
        <end position="104"/>
    </location>
</feature>
<evidence type="ECO:0000259" key="2">
    <source>
        <dbReference type="Pfam" id="PF10756"/>
    </source>
</evidence>
<gene>
    <name evidence="3" type="ORF">GA0070624_1508</name>
</gene>
<protein>
    <recommendedName>
        <fullName evidence="2">Low molecular weight protein antigen 6 PH domain-containing protein</fullName>
    </recommendedName>
</protein>
<accession>A0A1C6RMS2</accession>
<evidence type="ECO:0000256" key="1">
    <source>
        <dbReference type="SAM" id="Phobius"/>
    </source>
</evidence>
<dbReference type="STRING" id="568872.GA0070624_1508"/>